<name>A0A250X4A5_9CHLO</name>
<sequence length="141" mass="16148">MLFGESSAYEISTSTRIHKQEFRLRTEVEENSDLGERAAMGFEVFEEGGRPEEEAQELEREHGSRQGSEEKERWGIWVLGEPRPTSRARRVPAMKRAKGQRRLGEKAEGAGVVETKFSEERGEVLAVDKVRAKKEMVEKLR</sequence>
<dbReference type="EMBL" id="BEGY01000028">
    <property type="protein sequence ID" value="GAX77917.1"/>
    <property type="molecule type" value="Genomic_DNA"/>
</dbReference>
<dbReference type="Proteomes" id="UP000232323">
    <property type="component" value="Unassembled WGS sequence"/>
</dbReference>
<comment type="caution">
    <text evidence="2">The sequence shown here is derived from an EMBL/GenBank/DDBJ whole genome shotgun (WGS) entry which is preliminary data.</text>
</comment>
<dbReference type="AlphaFoldDB" id="A0A250X4A5"/>
<feature type="compositionally biased region" description="Basic residues" evidence="1">
    <location>
        <begin position="86"/>
        <end position="101"/>
    </location>
</feature>
<keyword evidence="3" id="KW-1185">Reference proteome</keyword>
<organism evidence="2 3">
    <name type="scientific">Chlamydomonas eustigma</name>
    <dbReference type="NCBI Taxonomy" id="1157962"/>
    <lineage>
        <taxon>Eukaryota</taxon>
        <taxon>Viridiplantae</taxon>
        <taxon>Chlorophyta</taxon>
        <taxon>core chlorophytes</taxon>
        <taxon>Chlorophyceae</taxon>
        <taxon>CS clade</taxon>
        <taxon>Chlamydomonadales</taxon>
        <taxon>Chlamydomonadaceae</taxon>
        <taxon>Chlamydomonas</taxon>
    </lineage>
</organism>
<reference evidence="2 3" key="1">
    <citation type="submission" date="2017-08" db="EMBL/GenBank/DDBJ databases">
        <title>Acidophilic green algal genome provides insights into adaptation to an acidic environment.</title>
        <authorList>
            <person name="Hirooka S."/>
            <person name="Hirose Y."/>
            <person name="Kanesaki Y."/>
            <person name="Higuchi S."/>
            <person name="Fujiwara T."/>
            <person name="Onuma R."/>
            <person name="Era A."/>
            <person name="Ohbayashi R."/>
            <person name="Uzuka A."/>
            <person name="Nozaki H."/>
            <person name="Yoshikawa H."/>
            <person name="Miyagishima S.Y."/>
        </authorList>
    </citation>
    <scope>NUCLEOTIDE SEQUENCE [LARGE SCALE GENOMIC DNA]</scope>
    <source>
        <strain evidence="2 3">NIES-2499</strain>
    </source>
</reference>
<protein>
    <submittedName>
        <fullName evidence="2">Uncharacterized protein</fullName>
    </submittedName>
</protein>
<evidence type="ECO:0000313" key="3">
    <source>
        <dbReference type="Proteomes" id="UP000232323"/>
    </source>
</evidence>
<evidence type="ECO:0000313" key="2">
    <source>
        <dbReference type="EMBL" id="GAX77917.1"/>
    </source>
</evidence>
<proteinExistence type="predicted"/>
<feature type="region of interest" description="Disordered" evidence="1">
    <location>
        <begin position="45"/>
        <end position="109"/>
    </location>
</feature>
<gene>
    <name evidence="2" type="ORF">CEUSTIGMA_g5359.t1</name>
</gene>
<feature type="compositionally biased region" description="Basic and acidic residues" evidence="1">
    <location>
        <begin position="47"/>
        <end position="74"/>
    </location>
</feature>
<evidence type="ECO:0000256" key="1">
    <source>
        <dbReference type="SAM" id="MobiDB-lite"/>
    </source>
</evidence>
<accession>A0A250X4A5</accession>